<proteinExistence type="predicted"/>
<evidence type="ECO:0000313" key="2">
    <source>
        <dbReference type="EMBL" id="GEX21527.1"/>
    </source>
</evidence>
<organism evidence="2">
    <name type="scientific">Tanacetum cinerariifolium</name>
    <name type="common">Dalmatian daisy</name>
    <name type="synonym">Chrysanthemum cinerariifolium</name>
    <dbReference type="NCBI Taxonomy" id="118510"/>
    <lineage>
        <taxon>Eukaryota</taxon>
        <taxon>Viridiplantae</taxon>
        <taxon>Streptophyta</taxon>
        <taxon>Embryophyta</taxon>
        <taxon>Tracheophyta</taxon>
        <taxon>Spermatophyta</taxon>
        <taxon>Magnoliopsida</taxon>
        <taxon>eudicotyledons</taxon>
        <taxon>Gunneridae</taxon>
        <taxon>Pentapetalae</taxon>
        <taxon>asterids</taxon>
        <taxon>campanulids</taxon>
        <taxon>Asterales</taxon>
        <taxon>Asteraceae</taxon>
        <taxon>Asteroideae</taxon>
        <taxon>Anthemideae</taxon>
        <taxon>Anthemidinae</taxon>
        <taxon>Tanacetum</taxon>
    </lineage>
</organism>
<feature type="transmembrane region" description="Helical" evidence="1">
    <location>
        <begin position="219"/>
        <end position="238"/>
    </location>
</feature>
<keyword evidence="1" id="KW-0472">Membrane</keyword>
<feature type="transmembrane region" description="Helical" evidence="1">
    <location>
        <begin position="76"/>
        <end position="101"/>
    </location>
</feature>
<dbReference type="CDD" id="cd09272">
    <property type="entry name" value="RNase_HI_RT_Ty1"/>
    <property type="match status" value="1"/>
</dbReference>
<dbReference type="AlphaFoldDB" id="A0A699H331"/>
<protein>
    <submittedName>
        <fullName evidence="2">NBS-containing resistance-like protein</fullName>
    </submittedName>
</protein>
<accession>A0A699H331</accession>
<keyword evidence="1" id="KW-0812">Transmembrane</keyword>
<dbReference type="PANTHER" id="PTHR11439">
    <property type="entry name" value="GAG-POL-RELATED RETROTRANSPOSON"/>
    <property type="match status" value="1"/>
</dbReference>
<evidence type="ECO:0000256" key="1">
    <source>
        <dbReference type="SAM" id="Phobius"/>
    </source>
</evidence>
<dbReference type="PANTHER" id="PTHR11439:SF524">
    <property type="entry name" value="RNA-DIRECTED DNA POLYMERASE, PROTEIN KINASE RLK-PELLE-DLSV FAMILY"/>
    <property type="match status" value="1"/>
</dbReference>
<keyword evidence="1" id="KW-1133">Transmembrane helix</keyword>
<sequence>MLDLKVDQGFIYNVSADVDTMYSSKSSNGLEFVKILGYGVSGSDIGYLLLYVDAIILTASYAVLLQRIIDMLHSEFVMIDIGSLNYFLGIFAQLTASGMFLSRSKFSEEILSGPLIVYTDADWAGCLVTQCSTSGYCVFLGDNLLSRSAKRQVTLLRSSAEAEYHGVANVVAKAEWICNFLRELHTSLFISTLVYCDNVSAEYMPANPVQHQRTKKLRYIYILFVTLLLKGDVLVLHAPSHFPIC</sequence>
<gene>
    <name evidence="2" type="ORF">Tci_293502</name>
</gene>
<comment type="caution">
    <text evidence="2">The sequence shown here is derived from an EMBL/GenBank/DDBJ whole genome shotgun (WGS) entry which is preliminary data.</text>
</comment>
<feature type="transmembrane region" description="Helical" evidence="1">
    <location>
        <begin position="45"/>
        <end position="64"/>
    </location>
</feature>
<reference evidence="2" key="1">
    <citation type="journal article" date="2019" name="Sci. Rep.">
        <title>Draft genome of Tanacetum cinerariifolium, the natural source of mosquito coil.</title>
        <authorList>
            <person name="Yamashiro T."/>
            <person name="Shiraishi A."/>
            <person name="Satake H."/>
            <person name="Nakayama K."/>
        </authorList>
    </citation>
    <scope>NUCLEOTIDE SEQUENCE</scope>
</reference>
<name>A0A699H331_TANCI</name>
<dbReference type="EMBL" id="BKCJ010095661">
    <property type="protein sequence ID" value="GEX21527.1"/>
    <property type="molecule type" value="Genomic_DNA"/>
</dbReference>